<keyword evidence="5" id="KW-0057">Aromatic amino acid biosynthesis</keyword>
<evidence type="ECO:0000256" key="4">
    <source>
        <dbReference type="ARBA" id="ARBA00023002"/>
    </source>
</evidence>
<dbReference type="STRING" id="376427.SAMN04487954_1293"/>
<evidence type="ECO:0000259" key="7">
    <source>
        <dbReference type="Pfam" id="PF01488"/>
    </source>
</evidence>
<dbReference type="EMBL" id="FNES01000029">
    <property type="protein sequence ID" value="SDK75541.1"/>
    <property type="molecule type" value="Genomic_DNA"/>
</dbReference>
<comment type="catalytic activity">
    <reaction evidence="6">
        <text>shikimate + NADP(+) = 3-dehydroshikimate + NADPH + H(+)</text>
        <dbReference type="Rhea" id="RHEA:17737"/>
        <dbReference type="ChEBI" id="CHEBI:15378"/>
        <dbReference type="ChEBI" id="CHEBI:16630"/>
        <dbReference type="ChEBI" id="CHEBI:36208"/>
        <dbReference type="ChEBI" id="CHEBI:57783"/>
        <dbReference type="ChEBI" id="CHEBI:58349"/>
        <dbReference type="EC" id="1.1.1.25"/>
    </reaction>
</comment>
<dbReference type="Gene3D" id="3.40.50.720">
    <property type="entry name" value="NAD(P)-binding Rossmann-like Domain"/>
    <property type="match status" value="1"/>
</dbReference>
<dbReference type="SUPFAM" id="SSF53223">
    <property type="entry name" value="Aminoacid dehydrogenase-like, N-terminal domain"/>
    <property type="match status" value="1"/>
</dbReference>
<dbReference type="InterPro" id="IPR013708">
    <property type="entry name" value="Shikimate_DH-bd_N"/>
</dbReference>
<name>A0A1G9EHK9_9GAMM</name>
<proteinExistence type="predicted"/>
<keyword evidence="10" id="KW-1185">Reference proteome</keyword>
<gene>
    <name evidence="9" type="ORF">SAMN04487954_1293</name>
</gene>
<dbReference type="InterPro" id="IPR006151">
    <property type="entry name" value="Shikm_DH/Glu-tRNA_Rdtase"/>
</dbReference>
<dbReference type="InterPro" id="IPR022893">
    <property type="entry name" value="Shikimate_DH_fam"/>
</dbReference>
<dbReference type="EC" id="1.1.1.25" evidence="2"/>
<dbReference type="Pfam" id="PF08501">
    <property type="entry name" value="Shikimate_dh_N"/>
    <property type="match status" value="1"/>
</dbReference>
<evidence type="ECO:0000256" key="1">
    <source>
        <dbReference type="ARBA" id="ARBA00004871"/>
    </source>
</evidence>
<dbReference type="PANTHER" id="PTHR21089:SF1">
    <property type="entry name" value="BIFUNCTIONAL 3-DEHYDROQUINATE DEHYDRATASE_SHIKIMATE DEHYDROGENASE, CHLOROPLASTIC"/>
    <property type="match status" value="1"/>
</dbReference>
<dbReference type="Pfam" id="PF01488">
    <property type="entry name" value="Shikimate_DH"/>
    <property type="match status" value="1"/>
</dbReference>
<dbReference type="UniPathway" id="UPA00053">
    <property type="reaction ID" value="UER00087"/>
</dbReference>
<keyword evidence="3" id="KW-0521">NADP</keyword>
<dbReference type="Gene3D" id="3.40.50.10860">
    <property type="entry name" value="Leucine Dehydrogenase, chain A, domain 1"/>
    <property type="match status" value="1"/>
</dbReference>
<dbReference type="InterPro" id="IPR046346">
    <property type="entry name" value="Aminoacid_DH-like_N_sf"/>
</dbReference>
<organism evidence="9 10">
    <name type="scientific">Billgrantia gudaonensis</name>
    <dbReference type="NCBI Taxonomy" id="376427"/>
    <lineage>
        <taxon>Bacteria</taxon>
        <taxon>Pseudomonadati</taxon>
        <taxon>Pseudomonadota</taxon>
        <taxon>Gammaproteobacteria</taxon>
        <taxon>Oceanospirillales</taxon>
        <taxon>Halomonadaceae</taxon>
        <taxon>Billgrantia</taxon>
    </lineage>
</organism>
<accession>A0A1G9EHK9</accession>
<dbReference type="RefSeq" id="WP_089689162.1">
    <property type="nucleotide sequence ID" value="NZ_FNES01000029.1"/>
</dbReference>
<dbReference type="GO" id="GO:0004764">
    <property type="term" value="F:shikimate 3-dehydrogenase (NADP+) activity"/>
    <property type="evidence" value="ECO:0007669"/>
    <property type="project" value="UniProtKB-EC"/>
</dbReference>
<evidence type="ECO:0000313" key="9">
    <source>
        <dbReference type="EMBL" id="SDK75541.1"/>
    </source>
</evidence>
<dbReference type="GO" id="GO:0005829">
    <property type="term" value="C:cytosol"/>
    <property type="evidence" value="ECO:0007669"/>
    <property type="project" value="TreeGrafter"/>
</dbReference>
<dbReference type="GO" id="GO:0019632">
    <property type="term" value="P:shikimate metabolic process"/>
    <property type="evidence" value="ECO:0007669"/>
    <property type="project" value="TreeGrafter"/>
</dbReference>
<dbReference type="SUPFAM" id="SSF51735">
    <property type="entry name" value="NAD(P)-binding Rossmann-fold domains"/>
    <property type="match status" value="1"/>
</dbReference>
<dbReference type="InterPro" id="IPR036291">
    <property type="entry name" value="NAD(P)-bd_dom_sf"/>
</dbReference>
<feature type="domain" description="Quinate/shikimate 5-dehydrogenase/glutamyl-tRNA reductase" evidence="7">
    <location>
        <begin position="126"/>
        <end position="197"/>
    </location>
</feature>
<evidence type="ECO:0000259" key="8">
    <source>
        <dbReference type="Pfam" id="PF08501"/>
    </source>
</evidence>
<keyword evidence="4" id="KW-0560">Oxidoreductase</keyword>
<dbReference type="GO" id="GO:0009423">
    <property type="term" value="P:chorismate biosynthetic process"/>
    <property type="evidence" value="ECO:0007669"/>
    <property type="project" value="UniProtKB-UniPathway"/>
</dbReference>
<evidence type="ECO:0000256" key="5">
    <source>
        <dbReference type="ARBA" id="ARBA00023141"/>
    </source>
</evidence>
<feature type="domain" description="Shikimate dehydrogenase substrate binding N-terminal" evidence="8">
    <location>
        <begin position="12"/>
        <end position="95"/>
    </location>
</feature>
<sequence length="262" mass="27621">MEITGKTKICAIIADPIHHVKTPQGINRLCEETGKDAVMVPVHVSSKDLISVVNGFLAMQNLAGFVITVPHKTAVAKLCDELSDDAARMEAVNVIRRSADGKLHGAILDGKGFVAGLREEGIEPEGRSAYLVGAGGAASAIAYALAEAGVSRLTLANRTQEKAEALRKRLAEAYPALPVSLGGRDPKGHDLVINATSLGLKEGDPLPLDVEGLTQEQIVAEIIMEPAETALLKAAKSKGCTVQYGLPMLKNQLKLMAETMGL</sequence>
<protein>
    <recommendedName>
        <fullName evidence="2">shikimate dehydrogenase (NADP(+))</fullName>
        <ecNumber evidence="2">1.1.1.25</ecNumber>
    </recommendedName>
</protein>
<dbReference type="PANTHER" id="PTHR21089">
    <property type="entry name" value="SHIKIMATE DEHYDROGENASE"/>
    <property type="match status" value="1"/>
</dbReference>
<dbReference type="OrthoDB" id="3609723at2"/>
<dbReference type="AlphaFoldDB" id="A0A1G9EHK9"/>
<evidence type="ECO:0000256" key="6">
    <source>
        <dbReference type="ARBA" id="ARBA00049442"/>
    </source>
</evidence>
<comment type="pathway">
    <text evidence="1">Metabolic intermediate biosynthesis; chorismate biosynthesis; chorismate from D-erythrose 4-phosphate and phosphoenolpyruvate: step 4/7.</text>
</comment>
<dbReference type="Proteomes" id="UP000198525">
    <property type="component" value="Unassembled WGS sequence"/>
</dbReference>
<evidence type="ECO:0000313" key="10">
    <source>
        <dbReference type="Proteomes" id="UP000198525"/>
    </source>
</evidence>
<dbReference type="GO" id="GO:0009073">
    <property type="term" value="P:aromatic amino acid family biosynthetic process"/>
    <property type="evidence" value="ECO:0007669"/>
    <property type="project" value="UniProtKB-KW"/>
</dbReference>
<reference evidence="9 10" key="1">
    <citation type="submission" date="2016-10" db="EMBL/GenBank/DDBJ databases">
        <authorList>
            <person name="de Groot N.N."/>
        </authorList>
    </citation>
    <scope>NUCLEOTIDE SEQUENCE [LARGE SCALE GENOMIC DNA]</scope>
    <source>
        <strain evidence="9 10">CGMCC 1.6133</strain>
    </source>
</reference>
<dbReference type="CDD" id="cd01065">
    <property type="entry name" value="NAD_bind_Shikimate_DH"/>
    <property type="match status" value="1"/>
</dbReference>
<evidence type="ECO:0000256" key="2">
    <source>
        <dbReference type="ARBA" id="ARBA00012962"/>
    </source>
</evidence>
<evidence type="ECO:0000256" key="3">
    <source>
        <dbReference type="ARBA" id="ARBA00022857"/>
    </source>
</evidence>
<dbReference type="GO" id="GO:0050661">
    <property type="term" value="F:NADP binding"/>
    <property type="evidence" value="ECO:0007669"/>
    <property type="project" value="TreeGrafter"/>
</dbReference>
<keyword evidence="5" id="KW-0028">Amino-acid biosynthesis</keyword>